<dbReference type="InterPro" id="IPR010611">
    <property type="entry name" value="3D_dom"/>
</dbReference>
<keyword evidence="5" id="KW-1185">Reference proteome</keyword>
<dbReference type="PANTHER" id="PTHR39160:SF4">
    <property type="entry name" value="RESUSCITATION-PROMOTING FACTOR RPFB"/>
    <property type="match status" value="1"/>
</dbReference>
<dbReference type="CDD" id="cd14667">
    <property type="entry name" value="3D_containing_proteins"/>
    <property type="match status" value="1"/>
</dbReference>
<dbReference type="HOGENOM" id="CLU_1088924_0_0_9"/>
<feature type="domain" description="3D" evidence="3">
    <location>
        <begin position="219"/>
        <end position="276"/>
    </location>
</feature>
<dbReference type="EMBL" id="ACCJ01000348">
    <property type="protein sequence ID" value="EEG53687.1"/>
    <property type="molecule type" value="Genomic_DNA"/>
</dbReference>
<dbReference type="SUPFAM" id="SSF50685">
    <property type="entry name" value="Barwin-like endoglucanases"/>
    <property type="match status" value="1"/>
</dbReference>
<evidence type="ECO:0000313" key="4">
    <source>
        <dbReference type="EMBL" id="EEG53687.1"/>
    </source>
</evidence>
<dbReference type="AlphaFoldDB" id="C0D4S1"/>
<evidence type="ECO:0000256" key="1">
    <source>
        <dbReference type="ARBA" id="ARBA00022729"/>
    </source>
</evidence>
<evidence type="ECO:0000259" key="3">
    <source>
        <dbReference type="Pfam" id="PF06725"/>
    </source>
</evidence>
<name>C0D4S1_9FIRM</name>
<sequence>MIKMWLLLIYYKSVTYYVISFKILFHLLHEQSGGTDMKLRTMITGAILTFSLLAASATTAFAAVPRGRLEKVSDSAITGWAYNKDLPDSPIDCTVAVFNKATGEEVFRQRVTAGEYREKLESQGKGNGCHGFTIPMDWSSLPDGEYRVEGYVGDSDFANTMNHTKGDPQAQAQSQGAAGSQNLIPLGVFKTTGYCPCRACSEGWGRHTCTGAIAAASHTVAVDPKVIPFGSKLMINGVVYTAEDRGGGVRGNHIDIFFNTHGETLQHGTQNAEVYLIPSQA</sequence>
<feature type="transmembrane region" description="Helical" evidence="2">
    <location>
        <begin position="41"/>
        <end position="64"/>
    </location>
</feature>
<dbReference type="GO" id="GO:0009254">
    <property type="term" value="P:peptidoglycan turnover"/>
    <property type="evidence" value="ECO:0007669"/>
    <property type="project" value="InterPro"/>
</dbReference>
<proteinExistence type="predicted"/>
<dbReference type="InterPro" id="IPR059180">
    <property type="entry name" value="3D_YorM"/>
</dbReference>
<keyword evidence="1" id="KW-0732">Signal</keyword>
<dbReference type="Proteomes" id="UP000004756">
    <property type="component" value="Unassembled WGS sequence"/>
</dbReference>
<feature type="transmembrane region" description="Helical" evidence="2">
    <location>
        <begin position="7"/>
        <end position="29"/>
    </location>
</feature>
<evidence type="ECO:0000313" key="5">
    <source>
        <dbReference type="Proteomes" id="UP000004756"/>
    </source>
</evidence>
<dbReference type="InterPro" id="IPR051933">
    <property type="entry name" value="Resuscitation_pf_RpfB"/>
</dbReference>
<keyword evidence="2" id="KW-0812">Transmembrane</keyword>
<dbReference type="InterPro" id="IPR036908">
    <property type="entry name" value="RlpA-like_sf"/>
</dbReference>
<keyword evidence="2" id="KW-1133">Transmembrane helix</keyword>
<keyword evidence="2" id="KW-0472">Membrane</keyword>
<evidence type="ECO:0000256" key="2">
    <source>
        <dbReference type="SAM" id="Phobius"/>
    </source>
</evidence>
<dbReference type="PANTHER" id="PTHR39160">
    <property type="entry name" value="CELL WALL-BINDING PROTEIN YOCH"/>
    <property type="match status" value="1"/>
</dbReference>
<protein>
    <submittedName>
        <fullName evidence="4">3D domain protein</fullName>
    </submittedName>
</protein>
<reference evidence="4 5" key="1">
    <citation type="submission" date="2009-02" db="EMBL/GenBank/DDBJ databases">
        <title>Draft genome sequence of Clostridium asparagiforme (DSM 15981).</title>
        <authorList>
            <person name="Sudarsanam P."/>
            <person name="Ley R."/>
            <person name="Guruge J."/>
            <person name="Turnbaugh P.J."/>
            <person name="Mahowald M."/>
            <person name="Liep D."/>
            <person name="Gordon J."/>
        </authorList>
    </citation>
    <scope>NUCLEOTIDE SEQUENCE [LARGE SCALE GENOMIC DNA]</scope>
    <source>
        <strain evidence="4 5">DSM 15981</strain>
    </source>
</reference>
<dbReference type="Pfam" id="PF06725">
    <property type="entry name" value="3D"/>
    <property type="match status" value="1"/>
</dbReference>
<dbReference type="Gene3D" id="2.40.40.10">
    <property type="entry name" value="RlpA-like domain"/>
    <property type="match status" value="1"/>
</dbReference>
<organism evidence="4 5">
    <name type="scientific">[Clostridium] asparagiforme DSM 15981</name>
    <dbReference type="NCBI Taxonomy" id="518636"/>
    <lineage>
        <taxon>Bacteria</taxon>
        <taxon>Bacillati</taxon>
        <taxon>Bacillota</taxon>
        <taxon>Clostridia</taxon>
        <taxon>Lachnospirales</taxon>
        <taxon>Lachnospiraceae</taxon>
        <taxon>Enterocloster</taxon>
    </lineage>
</organism>
<dbReference type="GO" id="GO:0019867">
    <property type="term" value="C:outer membrane"/>
    <property type="evidence" value="ECO:0007669"/>
    <property type="project" value="InterPro"/>
</dbReference>
<comment type="caution">
    <text evidence="4">The sequence shown here is derived from an EMBL/GenBank/DDBJ whole genome shotgun (WGS) entry which is preliminary data.</text>
</comment>
<dbReference type="GO" id="GO:0004553">
    <property type="term" value="F:hydrolase activity, hydrolyzing O-glycosyl compounds"/>
    <property type="evidence" value="ECO:0007669"/>
    <property type="project" value="InterPro"/>
</dbReference>
<accession>C0D4S1</accession>
<gene>
    <name evidence="4" type="ORF">CLOSTASPAR_04267</name>
</gene>